<dbReference type="KEGG" id="kpin:30168764"/>
<protein>
    <submittedName>
        <fullName evidence="1">Uncharacterized protein</fullName>
    </submittedName>
</protein>
<dbReference type="EMBL" id="KI894007">
    <property type="protein sequence ID" value="OCF53094.1"/>
    <property type="molecule type" value="Genomic_DNA"/>
</dbReference>
<dbReference type="AlphaFoldDB" id="A0A1B9ICD6"/>
<accession>A0A1B9ICD6</accession>
<reference evidence="2" key="2">
    <citation type="submission" date="2013-07" db="EMBL/GenBank/DDBJ databases">
        <authorList>
            <consortium name="The Broad Institute Genome Sequencing Platform"/>
            <person name="Cuomo C."/>
            <person name="Litvintseva A."/>
            <person name="Chen Y."/>
            <person name="Heitman J."/>
            <person name="Sun S."/>
            <person name="Springer D."/>
            <person name="Dromer F."/>
            <person name="Young S.K."/>
            <person name="Zeng Q."/>
            <person name="Gargeya S."/>
            <person name="Fitzgerald M."/>
            <person name="Abouelleil A."/>
            <person name="Alvarado L."/>
            <person name="Berlin A.M."/>
            <person name="Chapman S.B."/>
            <person name="Dewar J."/>
            <person name="Goldberg J."/>
            <person name="Griggs A."/>
            <person name="Gujja S."/>
            <person name="Hansen M."/>
            <person name="Howarth C."/>
            <person name="Imamovic A."/>
            <person name="Larimer J."/>
            <person name="McCowan C."/>
            <person name="Murphy C."/>
            <person name="Pearson M."/>
            <person name="Priest M."/>
            <person name="Roberts A."/>
            <person name="Saif S."/>
            <person name="Shea T."/>
            <person name="Sykes S."/>
            <person name="Wortman J."/>
            <person name="Nusbaum C."/>
            <person name="Birren B."/>
        </authorList>
    </citation>
    <scope>NUCLEOTIDE SEQUENCE</scope>
    <source>
        <strain evidence="2">CBS 10737</strain>
    </source>
</reference>
<gene>
    <name evidence="1" type="ORF">I206_00395</name>
    <name evidence="2" type="ORF">I206_100931</name>
</gene>
<evidence type="ECO:0000313" key="1">
    <source>
        <dbReference type="EMBL" id="OCF53094.1"/>
    </source>
</evidence>
<dbReference type="Proteomes" id="UP000094020">
    <property type="component" value="Chromosome 1"/>
</dbReference>
<reference evidence="1" key="3">
    <citation type="submission" date="2016-07" db="EMBL/GenBank/DDBJ databases">
        <title>Evolution of pathogenesis and genome organization in the Tremellales.</title>
        <authorList>
            <person name="Cuomo C."/>
            <person name="Litvintseva A."/>
            <person name="Heitman J."/>
            <person name="Chen Y."/>
            <person name="Sun S."/>
            <person name="Springer D."/>
            <person name="Dromer F."/>
            <person name="Young S."/>
            <person name="Zeng Q."/>
            <person name="Chapman S."/>
            <person name="Gujja S."/>
            <person name="Saif S."/>
            <person name="Birren B."/>
        </authorList>
    </citation>
    <scope>NUCLEOTIDE SEQUENCE</scope>
    <source>
        <strain evidence="1">CBS 10737</strain>
    </source>
</reference>
<proteinExistence type="predicted"/>
<organism evidence="1">
    <name type="scientific">Kwoniella pini CBS 10737</name>
    <dbReference type="NCBI Taxonomy" id="1296096"/>
    <lineage>
        <taxon>Eukaryota</taxon>
        <taxon>Fungi</taxon>
        <taxon>Dikarya</taxon>
        <taxon>Basidiomycota</taxon>
        <taxon>Agaricomycotina</taxon>
        <taxon>Tremellomycetes</taxon>
        <taxon>Tremellales</taxon>
        <taxon>Cryptococcaceae</taxon>
        <taxon>Kwoniella</taxon>
    </lineage>
</organism>
<sequence length="283" mass="32004">MSTDTNASTQSYVYVVRDAATGNLTPRGITISSLDDGTRIVIKTYNDTIVNDPVNKDVSFEPYLAETDLNDYYHLKDEGKAPWKQFPLGQTANGDTSVIKLKPGKWENYHTIRNESFKYTHDHESQLKSPYCLPQPIRKKVADTKVQANHRTSESYRYAILSEADLDTSQLSEVGKTSTGAQIFKGASFLYKGKAPSWRPWTGIPTALSPTDEQQQKMWQIIKRISVDDTSTPTLVNAEGMSQPVESPDLGEKKSWNSDDREKWCWKVGDEERFYVSPLSTIF</sequence>
<evidence type="ECO:0000313" key="2">
    <source>
        <dbReference type="EMBL" id="WWC67024.1"/>
    </source>
</evidence>
<reference evidence="1" key="1">
    <citation type="submission" date="2013-07" db="EMBL/GenBank/DDBJ databases">
        <title>The Genome Sequence of Cryptococcus pinus CBS10737.</title>
        <authorList>
            <consortium name="The Broad Institute Genome Sequencing Platform"/>
            <person name="Cuomo C."/>
            <person name="Litvintseva A."/>
            <person name="Chen Y."/>
            <person name="Heitman J."/>
            <person name="Sun S."/>
            <person name="Springer D."/>
            <person name="Dromer F."/>
            <person name="Young S.K."/>
            <person name="Zeng Q."/>
            <person name="Gargeya S."/>
            <person name="Fitzgerald M."/>
            <person name="Abouelleil A."/>
            <person name="Alvarado L."/>
            <person name="Berlin A.M."/>
            <person name="Chapman S.B."/>
            <person name="Dewar J."/>
            <person name="Goldberg J."/>
            <person name="Griggs A."/>
            <person name="Gujja S."/>
            <person name="Hansen M."/>
            <person name="Howarth C."/>
            <person name="Imamovic A."/>
            <person name="Larimer J."/>
            <person name="McCowan C."/>
            <person name="Murphy C."/>
            <person name="Pearson M."/>
            <person name="Priest M."/>
            <person name="Roberts A."/>
            <person name="Saif S."/>
            <person name="Shea T."/>
            <person name="Sykes S."/>
            <person name="Wortman J."/>
            <person name="Nusbaum C."/>
            <person name="Birren B."/>
        </authorList>
    </citation>
    <scope>NUCLEOTIDE SEQUENCE [LARGE SCALE GENOMIC DNA]</scope>
    <source>
        <strain evidence="1">CBS 10737</strain>
    </source>
</reference>
<evidence type="ECO:0000313" key="3">
    <source>
        <dbReference type="Proteomes" id="UP000094020"/>
    </source>
</evidence>
<dbReference type="RefSeq" id="XP_019014313.1">
    <property type="nucleotide sequence ID" value="XM_019152175.1"/>
</dbReference>
<keyword evidence="3" id="KW-1185">Reference proteome</keyword>
<dbReference type="EMBL" id="CP144519">
    <property type="protein sequence ID" value="WWC67024.1"/>
    <property type="molecule type" value="Genomic_DNA"/>
</dbReference>
<reference evidence="2" key="4">
    <citation type="submission" date="2024-02" db="EMBL/GenBank/DDBJ databases">
        <title>Comparative genomics of Cryptococcus and Kwoniella reveals pathogenesis evolution and contrasting modes of karyotype evolution via chromosome fusion or intercentromeric recombination.</title>
        <authorList>
            <person name="Coelho M.A."/>
            <person name="David-Palma M."/>
            <person name="Shea T."/>
            <person name="Bowers K."/>
            <person name="McGinley-Smith S."/>
            <person name="Mohammad A.W."/>
            <person name="Gnirke A."/>
            <person name="Yurkov A.M."/>
            <person name="Nowrousian M."/>
            <person name="Sun S."/>
            <person name="Cuomo C.A."/>
            <person name="Heitman J."/>
        </authorList>
    </citation>
    <scope>NUCLEOTIDE SEQUENCE</scope>
    <source>
        <strain evidence="2">CBS 10737</strain>
    </source>
</reference>
<name>A0A1B9ICD6_9TREE</name>
<dbReference type="GeneID" id="30168764"/>